<evidence type="ECO:0000313" key="14">
    <source>
        <dbReference type="Proteomes" id="UP000014174"/>
    </source>
</evidence>
<dbReference type="HAMAP" id="MF_00202">
    <property type="entry name" value="Idi"/>
    <property type="match status" value="1"/>
</dbReference>
<dbReference type="PATRIC" id="fig|1150600.3.peg.595"/>
<dbReference type="RefSeq" id="WP_016193854.1">
    <property type="nucleotide sequence ID" value="NZ_AQPN01000022.1"/>
</dbReference>
<dbReference type="PANTHER" id="PTHR10885">
    <property type="entry name" value="ISOPENTENYL-DIPHOSPHATE DELTA-ISOMERASE"/>
    <property type="match status" value="1"/>
</dbReference>
<keyword evidence="5" id="KW-0479">Metal-binding</keyword>
<dbReference type="Gene3D" id="3.90.79.10">
    <property type="entry name" value="Nucleoside Triphosphate Pyrophosphohydrolase"/>
    <property type="match status" value="1"/>
</dbReference>
<gene>
    <name evidence="13" type="ORF">ADIARSV_0605</name>
</gene>
<evidence type="ECO:0000256" key="5">
    <source>
        <dbReference type="ARBA" id="ARBA00022723"/>
    </source>
</evidence>
<evidence type="ECO:0000256" key="4">
    <source>
        <dbReference type="ARBA" id="ARBA00022490"/>
    </source>
</evidence>
<keyword evidence="9 13" id="KW-0413">Isomerase</keyword>
<keyword evidence="14" id="KW-1185">Reference proteome</keyword>
<dbReference type="InterPro" id="IPR000086">
    <property type="entry name" value="NUDIX_hydrolase_dom"/>
</dbReference>
<sequence>MMDKDISFLKASHHVILVDKFDKEVGYCEKLEAHKLGLLHRAFSIFIINDDGKMLLQKRSRIKYHSAGLWTNACCSHPGPQQSILESASVRLTLEMGFECDLQLVDHLLYKHGFKNGLIEHEYDHILLGYYSGKVVPNPLEASQYKWSSLEDIELALLKDEKSFTFWFKHALPKLKFHLKHLNIA</sequence>
<feature type="active site" evidence="11">
    <location>
        <position position="75"/>
    </location>
</feature>
<evidence type="ECO:0000256" key="6">
    <source>
        <dbReference type="ARBA" id="ARBA00022842"/>
    </source>
</evidence>
<reference evidence="13 14" key="1">
    <citation type="journal article" date="2013" name="Genome Announc.">
        <title>Draft Genome Sequence of Arcticibacter svalbardensis Strain MN12-7T, a Member of the Family Sphingobacteriaceae Isolated from an Arctic Soil Sample.</title>
        <authorList>
            <person name="Shivaji S."/>
            <person name="Ara S."/>
            <person name="Prasad S."/>
            <person name="Manasa B.P."/>
            <person name="Begum Z."/>
            <person name="Singh A."/>
            <person name="Kumar Pinnaka A."/>
        </authorList>
    </citation>
    <scope>NUCLEOTIDE SEQUENCE [LARGE SCALE GENOMIC DNA]</scope>
    <source>
        <strain evidence="13 14">MN12-7</strain>
    </source>
</reference>
<evidence type="ECO:0000256" key="7">
    <source>
        <dbReference type="ARBA" id="ARBA00023211"/>
    </source>
</evidence>
<accession>R9GXI6</accession>
<evidence type="ECO:0000256" key="1">
    <source>
        <dbReference type="ARBA" id="ARBA00004826"/>
    </source>
</evidence>
<dbReference type="Proteomes" id="UP000014174">
    <property type="component" value="Unassembled WGS sequence"/>
</dbReference>
<dbReference type="GO" id="GO:0009240">
    <property type="term" value="P:isopentenyl diphosphate biosynthetic process"/>
    <property type="evidence" value="ECO:0007669"/>
    <property type="project" value="TreeGrafter"/>
</dbReference>
<keyword evidence="7" id="KW-0464">Manganese</keyword>
<name>R9GXI6_9SPHI</name>
<dbReference type="SUPFAM" id="SSF55811">
    <property type="entry name" value="Nudix"/>
    <property type="match status" value="1"/>
</dbReference>
<evidence type="ECO:0000313" key="13">
    <source>
        <dbReference type="EMBL" id="EOR96200.1"/>
    </source>
</evidence>
<evidence type="ECO:0000256" key="10">
    <source>
        <dbReference type="NCBIfam" id="TIGR02150"/>
    </source>
</evidence>
<dbReference type="InterPro" id="IPR056375">
    <property type="entry name" value="Idi_bact"/>
</dbReference>
<proteinExistence type="inferred from homology"/>
<evidence type="ECO:0000256" key="8">
    <source>
        <dbReference type="ARBA" id="ARBA00023229"/>
    </source>
</evidence>
<comment type="caution">
    <text evidence="13">The sequence shown here is derived from an EMBL/GenBank/DDBJ whole genome shotgun (WGS) entry which is preliminary data.</text>
</comment>
<dbReference type="UniPathway" id="UPA00059">
    <property type="reaction ID" value="UER00104"/>
</dbReference>
<dbReference type="PIRSF" id="PIRSF018427">
    <property type="entry name" value="Isopntndiph_ism"/>
    <property type="match status" value="1"/>
</dbReference>
<dbReference type="GO" id="GO:0046872">
    <property type="term" value="F:metal ion binding"/>
    <property type="evidence" value="ECO:0007669"/>
    <property type="project" value="UniProtKB-KW"/>
</dbReference>
<protein>
    <recommendedName>
        <fullName evidence="3 10">Isopentenyl-diphosphate delta-isomerase</fullName>
        <ecNumber evidence="3 10">5.3.3.2</ecNumber>
    </recommendedName>
</protein>
<dbReference type="PANTHER" id="PTHR10885:SF0">
    <property type="entry name" value="ISOPENTENYL-DIPHOSPHATE DELTA-ISOMERASE"/>
    <property type="match status" value="1"/>
</dbReference>
<feature type="domain" description="Nudix hydrolase" evidence="12">
    <location>
        <begin position="38"/>
        <end position="170"/>
    </location>
</feature>
<evidence type="ECO:0000256" key="3">
    <source>
        <dbReference type="ARBA" id="ARBA00012057"/>
    </source>
</evidence>
<dbReference type="GO" id="GO:0004452">
    <property type="term" value="F:isopentenyl-diphosphate delta-isomerase activity"/>
    <property type="evidence" value="ECO:0007669"/>
    <property type="project" value="UniProtKB-UniRule"/>
</dbReference>
<evidence type="ECO:0000259" key="12">
    <source>
        <dbReference type="PROSITE" id="PS51462"/>
    </source>
</evidence>
<dbReference type="GO" id="GO:0050992">
    <property type="term" value="P:dimethylallyl diphosphate biosynthetic process"/>
    <property type="evidence" value="ECO:0007669"/>
    <property type="project" value="UniProtKB-UniPathway"/>
</dbReference>
<dbReference type="STRING" id="1150600.ADIARSV_0605"/>
<dbReference type="PROSITE" id="PS51462">
    <property type="entry name" value="NUDIX"/>
    <property type="match status" value="1"/>
</dbReference>
<keyword evidence="8" id="KW-0414">Isoprene biosynthesis</keyword>
<dbReference type="Pfam" id="PF00293">
    <property type="entry name" value="NUDIX"/>
    <property type="match status" value="1"/>
</dbReference>
<dbReference type="eggNOG" id="COG1443">
    <property type="taxonomic scope" value="Bacteria"/>
</dbReference>
<dbReference type="NCBIfam" id="TIGR02150">
    <property type="entry name" value="IPP_isom_1"/>
    <property type="match status" value="1"/>
</dbReference>
<organism evidence="13 14">
    <name type="scientific">Arcticibacter svalbardensis MN12-7</name>
    <dbReference type="NCBI Taxonomy" id="1150600"/>
    <lineage>
        <taxon>Bacteria</taxon>
        <taxon>Pseudomonadati</taxon>
        <taxon>Bacteroidota</taxon>
        <taxon>Sphingobacteriia</taxon>
        <taxon>Sphingobacteriales</taxon>
        <taxon>Sphingobacteriaceae</taxon>
        <taxon>Arcticibacter</taxon>
    </lineage>
</organism>
<comment type="similarity">
    <text evidence="2">Belongs to the IPP isomerase type 1 family.</text>
</comment>
<keyword evidence="6" id="KW-0460">Magnesium</keyword>
<evidence type="ECO:0000256" key="9">
    <source>
        <dbReference type="ARBA" id="ARBA00023235"/>
    </source>
</evidence>
<feature type="active site" evidence="11">
    <location>
        <position position="122"/>
    </location>
</feature>
<comment type="pathway">
    <text evidence="1">Isoprenoid biosynthesis; dimethylallyl diphosphate biosynthesis; dimethylallyl diphosphate from isopentenyl diphosphate: step 1/1.</text>
</comment>
<dbReference type="AlphaFoldDB" id="R9GXI6"/>
<keyword evidence="4" id="KW-0963">Cytoplasm</keyword>
<evidence type="ECO:0000256" key="11">
    <source>
        <dbReference type="PIRSR" id="PIRSR018427-1"/>
    </source>
</evidence>
<dbReference type="EMBL" id="AQPN01000022">
    <property type="protein sequence ID" value="EOR96200.1"/>
    <property type="molecule type" value="Genomic_DNA"/>
</dbReference>
<dbReference type="GO" id="GO:0005737">
    <property type="term" value="C:cytoplasm"/>
    <property type="evidence" value="ECO:0007669"/>
    <property type="project" value="TreeGrafter"/>
</dbReference>
<evidence type="ECO:0000256" key="2">
    <source>
        <dbReference type="ARBA" id="ARBA00007579"/>
    </source>
</evidence>
<dbReference type="EC" id="5.3.3.2" evidence="3 10"/>
<dbReference type="InterPro" id="IPR015797">
    <property type="entry name" value="NUDIX_hydrolase-like_dom_sf"/>
</dbReference>
<dbReference type="NCBIfam" id="NF002995">
    <property type="entry name" value="PRK03759.1"/>
    <property type="match status" value="1"/>
</dbReference>
<dbReference type="CDD" id="cd02885">
    <property type="entry name" value="NUDIX_IPP_Isomerase"/>
    <property type="match status" value="1"/>
</dbReference>
<dbReference type="InterPro" id="IPR011876">
    <property type="entry name" value="IsopentenylPP_isomerase_typ1"/>
</dbReference>